<dbReference type="GO" id="GO:0006887">
    <property type="term" value="P:exocytosis"/>
    <property type="evidence" value="ECO:0007669"/>
    <property type="project" value="TreeGrafter"/>
</dbReference>
<accession>A0A315AID8</accession>
<dbReference type="GO" id="GO:0005886">
    <property type="term" value="C:plasma membrane"/>
    <property type="evidence" value="ECO:0007669"/>
    <property type="project" value="TreeGrafter"/>
</dbReference>
<dbReference type="GO" id="GO:0005096">
    <property type="term" value="F:GTPase activator activity"/>
    <property type="evidence" value="ECO:0007669"/>
    <property type="project" value="TreeGrafter"/>
</dbReference>
<organism evidence="1 2">
    <name type="scientific">Prunus yedoensis var. nudiflora</name>
    <dbReference type="NCBI Taxonomy" id="2094558"/>
    <lineage>
        <taxon>Eukaryota</taxon>
        <taxon>Viridiplantae</taxon>
        <taxon>Streptophyta</taxon>
        <taxon>Embryophyta</taxon>
        <taxon>Tracheophyta</taxon>
        <taxon>Spermatophyta</taxon>
        <taxon>Magnoliopsida</taxon>
        <taxon>eudicotyledons</taxon>
        <taxon>Gunneridae</taxon>
        <taxon>Pentapetalae</taxon>
        <taxon>rosids</taxon>
        <taxon>fabids</taxon>
        <taxon>Rosales</taxon>
        <taxon>Rosaceae</taxon>
        <taxon>Amygdaloideae</taxon>
        <taxon>Amygdaleae</taxon>
        <taxon>Prunus</taxon>
    </lineage>
</organism>
<evidence type="ECO:0000313" key="1">
    <source>
        <dbReference type="EMBL" id="PQQ14006.1"/>
    </source>
</evidence>
<dbReference type="AlphaFoldDB" id="A0A315AID8"/>
<reference evidence="1 2" key="1">
    <citation type="submission" date="2018-02" db="EMBL/GenBank/DDBJ databases">
        <title>Draft genome of wild Prunus yedoensis var. nudiflora.</title>
        <authorList>
            <person name="Baek S."/>
            <person name="Kim J.-H."/>
            <person name="Choi K."/>
            <person name="Kim G.-B."/>
            <person name="Cho A."/>
            <person name="Jang H."/>
            <person name="Shin C.-H."/>
            <person name="Yu H.-J."/>
            <person name="Mun J.-H."/>
        </authorList>
    </citation>
    <scope>NUCLEOTIDE SEQUENCE [LARGE SCALE GENOMIC DNA]</scope>
    <source>
        <strain evidence="2">cv. Jeju island</strain>
        <tissue evidence="1">Leaf</tissue>
    </source>
</reference>
<dbReference type="GO" id="GO:0019905">
    <property type="term" value="F:syntaxin binding"/>
    <property type="evidence" value="ECO:0007669"/>
    <property type="project" value="TreeGrafter"/>
</dbReference>
<dbReference type="PANTHER" id="PTHR10241">
    <property type="entry name" value="LETHAL 2 GIANT LARVAE PROTEIN"/>
    <property type="match status" value="1"/>
</dbReference>
<sequence>MLLDYSLQERWERWWTDCILSTGVFEIRSLPNLEVVGELSLMSILRWNFKTNMDKTICSSDHGQIILVNGCELAFLSLLSMKMNSGFRSRCLVFMIK</sequence>
<dbReference type="GO" id="GO:0005737">
    <property type="term" value="C:cytoplasm"/>
    <property type="evidence" value="ECO:0007669"/>
    <property type="project" value="TreeGrafter"/>
</dbReference>
<comment type="caution">
    <text evidence="1">The sequence shown here is derived from an EMBL/GenBank/DDBJ whole genome shotgun (WGS) entry which is preliminary data.</text>
</comment>
<protein>
    <submittedName>
        <fullName evidence="1">Lethal(2) giant larvae protein homolog SRO77 isoform X3</fullName>
    </submittedName>
</protein>
<dbReference type="OrthoDB" id="19944at2759"/>
<gene>
    <name evidence="1" type="ORF">Pyn_39444</name>
</gene>
<dbReference type="Proteomes" id="UP000250321">
    <property type="component" value="Unassembled WGS sequence"/>
</dbReference>
<proteinExistence type="predicted"/>
<dbReference type="GO" id="GO:0006893">
    <property type="term" value="P:Golgi to plasma membrane transport"/>
    <property type="evidence" value="ECO:0007669"/>
    <property type="project" value="TreeGrafter"/>
</dbReference>
<name>A0A315AID8_PRUYE</name>
<evidence type="ECO:0000313" key="2">
    <source>
        <dbReference type="Proteomes" id="UP000250321"/>
    </source>
</evidence>
<dbReference type="GO" id="GO:0045159">
    <property type="term" value="F:myosin II binding"/>
    <property type="evidence" value="ECO:0007669"/>
    <property type="project" value="TreeGrafter"/>
</dbReference>
<dbReference type="EMBL" id="PJQY01000277">
    <property type="protein sequence ID" value="PQQ14006.1"/>
    <property type="molecule type" value="Genomic_DNA"/>
</dbReference>
<dbReference type="PANTHER" id="PTHR10241:SF38">
    <property type="entry name" value="TRANSDUCIN FAMILY PROTEIN _ WD-40 REPEAT FAMILY PROTEIN"/>
    <property type="match status" value="1"/>
</dbReference>
<dbReference type="STRING" id="2094558.A0A315AID8"/>
<keyword evidence="2" id="KW-1185">Reference proteome</keyword>